<dbReference type="PANTHER" id="PTHR43785">
    <property type="entry name" value="GAMMA-GLUTAMYLPUTRESCINE SYNTHETASE"/>
    <property type="match status" value="1"/>
</dbReference>
<evidence type="ECO:0000313" key="3">
    <source>
        <dbReference type="EMBL" id="CAB4872524.1"/>
    </source>
</evidence>
<reference evidence="3" key="1">
    <citation type="submission" date="2020-05" db="EMBL/GenBank/DDBJ databases">
        <authorList>
            <person name="Chiriac C."/>
            <person name="Salcher M."/>
            <person name="Ghai R."/>
            <person name="Kavagutti S V."/>
        </authorList>
    </citation>
    <scope>NUCLEOTIDE SEQUENCE</scope>
</reference>
<dbReference type="PROSITE" id="PS51987">
    <property type="entry name" value="GS_CATALYTIC"/>
    <property type="match status" value="1"/>
</dbReference>
<dbReference type="InterPro" id="IPR008146">
    <property type="entry name" value="Gln_synth_cat_dom"/>
</dbReference>
<dbReference type="GO" id="GO:0004356">
    <property type="term" value="F:glutamine synthetase activity"/>
    <property type="evidence" value="ECO:0007669"/>
    <property type="project" value="InterPro"/>
</dbReference>
<dbReference type="SUPFAM" id="SSF55931">
    <property type="entry name" value="Glutamine synthetase/guanido kinase"/>
    <property type="match status" value="1"/>
</dbReference>
<keyword evidence="1" id="KW-0436">Ligase</keyword>
<dbReference type="PANTHER" id="PTHR43785:SF12">
    <property type="entry name" value="TYPE-1 GLUTAMINE SYNTHETASE 2"/>
    <property type="match status" value="1"/>
</dbReference>
<gene>
    <name evidence="3" type="ORF">UFOPK3364_00827</name>
</gene>
<dbReference type="AlphaFoldDB" id="A0A6J7DVC5"/>
<protein>
    <submittedName>
        <fullName evidence="3">Unannotated protein</fullName>
    </submittedName>
</protein>
<evidence type="ECO:0000256" key="1">
    <source>
        <dbReference type="ARBA" id="ARBA00022598"/>
    </source>
</evidence>
<accession>A0A6J7DVC5</accession>
<name>A0A6J7DVC5_9ZZZZ</name>
<dbReference type="EMBL" id="CAFBLO010000084">
    <property type="protein sequence ID" value="CAB4872524.1"/>
    <property type="molecule type" value="Genomic_DNA"/>
</dbReference>
<dbReference type="Gene3D" id="3.30.590.10">
    <property type="entry name" value="Glutamine synthetase/guanido kinase, catalytic domain"/>
    <property type="match status" value="1"/>
</dbReference>
<dbReference type="InterPro" id="IPR014746">
    <property type="entry name" value="Gln_synth/guanido_kin_cat_dom"/>
</dbReference>
<sequence>MIRISSIGRMEYRQPDSSVNPYLSHTALLASIEDGLERKINSGDPLTIDNPRIVKFDVMPMTLGDAIVQFEGSDMMKKAYPQELRDVFIDLKKDEWARYCGVITEWEFAQYWETLP</sequence>
<proteinExistence type="predicted"/>
<feature type="domain" description="GS catalytic" evidence="2">
    <location>
        <begin position="1"/>
        <end position="116"/>
    </location>
</feature>
<organism evidence="3">
    <name type="scientific">freshwater metagenome</name>
    <dbReference type="NCBI Taxonomy" id="449393"/>
    <lineage>
        <taxon>unclassified sequences</taxon>
        <taxon>metagenomes</taxon>
        <taxon>ecological metagenomes</taxon>
    </lineage>
</organism>
<evidence type="ECO:0000259" key="2">
    <source>
        <dbReference type="PROSITE" id="PS51987"/>
    </source>
</evidence>
<dbReference type="Pfam" id="PF00120">
    <property type="entry name" value="Gln-synt_C"/>
    <property type="match status" value="1"/>
</dbReference>